<accession>A0ABQ9HVG3</accession>
<comment type="caution">
    <text evidence="1">The sequence shown here is derived from an EMBL/GenBank/DDBJ whole genome shotgun (WGS) entry which is preliminary data.</text>
</comment>
<organism evidence="1 2">
    <name type="scientific">Dryococelus australis</name>
    <dbReference type="NCBI Taxonomy" id="614101"/>
    <lineage>
        <taxon>Eukaryota</taxon>
        <taxon>Metazoa</taxon>
        <taxon>Ecdysozoa</taxon>
        <taxon>Arthropoda</taxon>
        <taxon>Hexapoda</taxon>
        <taxon>Insecta</taxon>
        <taxon>Pterygota</taxon>
        <taxon>Neoptera</taxon>
        <taxon>Polyneoptera</taxon>
        <taxon>Phasmatodea</taxon>
        <taxon>Verophasmatodea</taxon>
        <taxon>Anareolatae</taxon>
        <taxon>Phasmatidae</taxon>
        <taxon>Eurycanthinae</taxon>
        <taxon>Dryococelus</taxon>
    </lineage>
</organism>
<name>A0ABQ9HVG3_9NEOP</name>
<sequence length="139" mass="15201">MPPAGPYRRSKRRHLGKRAAASACSAYTVSLLASHSSGPGSITRPGHSWIFAGGNRAFRCRWLAGFLGDLPFPPPLNSGAGPFSPHCTLISSQDLVVKSHPNLSNFRVFEVIVRLFVLAFGLEPRVDFFRTVRHPEDAC</sequence>
<evidence type="ECO:0000313" key="1">
    <source>
        <dbReference type="EMBL" id="KAJ8888377.1"/>
    </source>
</evidence>
<proteinExistence type="predicted"/>
<reference evidence="1 2" key="1">
    <citation type="submission" date="2023-02" db="EMBL/GenBank/DDBJ databases">
        <title>LHISI_Scaffold_Assembly.</title>
        <authorList>
            <person name="Stuart O.P."/>
            <person name="Cleave R."/>
            <person name="Magrath M.J.L."/>
            <person name="Mikheyev A.S."/>
        </authorList>
    </citation>
    <scope>NUCLEOTIDE SEQUENCE [LARGE SCALE GENOMIC DNA]</scope>
    <source>
        <strain evidence="1">Daus_M_001</strain>
        <tissue evidence="1">Leg muscle</tissue>
    </source>
</reference>
<dbReference type="EMBL" id="JARBHB010000003">
    <property type="protein sequence ID" value="KAJ8888377.1"/>
    <property type="molecule type" value="Genomic_DNA"/>
</dbReference>
<dbReference type="Proteomes" id="UP001159363">
    <property type="component" value="Chromosome 3"/>
</dbReference>
<protein>
    <submittedName>
        <fullName evidence="1">Uncharacterized protein</fullName>
    </submittedName>
</protein>
<gene>
    <name evidence="1" type="ORF">PR048_007867</name>
</gene>
<evidence type="ECO:0000313" key="2">
    <source>
        <dbReference type="Proteomes" id="UP001159363"/>
    </source>
</evidence>
<keyword evidence="2" id="KW-1185">Reference proteome</keyword>